<evidence type="ECO:0000256" key="6">
    <source>
        <dbReference type="SAM" id="Phobius"/>
    </source>
</evidence>
<feature type="transmembrane region" description="Helical" evidence="6">
    <location>
        <begin position="83"/>
        <end position="102"/>
    </location>
</feature>
<protein>
    <submittedName>
        <fullName evidence="7">O-antigen/teichoic acid export membrane protein</fullName>
    </submittedName>
</protein>
<evidence type="ECO:0000313" key="7">
    <source>
        <dbReference type="EMBL" id="TCJ87367.1"/>
    </source>
</evidence>
<keyword evidence="4 6" id="KW-1133">Transmembrane helix</keyword>
<evidence type="ECO:0000256" key="3">
    <source>
        <dbReference type="ARBA" id="ARBA00022692"/>
    </source>
</evidence>
<feature type="transmembrane region" description="Helical" evidence="6">
    <location>
        <begin position="36"/>
        <end position="57"/>
    </location>
</feature>
<feature type="transmembrane region" description="Helical" evidence="6">
    <location>
        <begin position="108"/>
        <end position="125"/>
    </location>
</feature>
<dbReference type="AlphaFoldDB" id="A0A4R1EZP5"/>
<dbReference type="Proteomes" id="UP000294887">
    <property type="component" value="Unassembled WGS sequence"/>
</dbReference>
<dbReference type="Pfam" id="PF13440">
    <property type="entry name" value="Polysacc_synt_3"/>
    <property type="match status" value="1"/>
</dbReference>
<feature type="transmembrane region" description="Helical" evidence="6">
    <location>
        <begin position="411"/>
        <end position="430"/>
    </location>
</feature>
<organism evidence="7 8">
    <name type="scientific">Cocleimonas flava</name>
    <dbReference type="NCBI Taxonomy" id="634765"/>
    <lineage>
        <taxon>Bacteria</taxon>
        <taxon>Pseudomonadati</taxon>
        <taxon>Pseudomonadota</taxon>
        <taxon>Gammaproteobacteria</taxon>
        <taxon>Thiotrichales</taxon>
        <taxon>Thiotrichaceae</taxon>
        <taxon>Cocleimonas</taxon>
    </lineage>
</organism>
<name>A0A4R1EZP5_9GAMM</name>
<feature type="transmembrane region" description="Helical" evidence="6">
    <location>
        <begin position="199"/>
        <end position="216"/>
    </location>
</feature>
<feature type="transmembrane region" description="Helical" evidence="6">
    <location>
        <begin position="378"/>
        <end position="399"/>
    </location>
</feature>
<keyword evidence="3 6" id="KW-0812">Transmembrane</keyword>
<gene>
    <name evidence="7" type="ORF">EV695_1877</name>
</gene>
<feature type="transmembrane region" description="Helical" evidence="6">
    <location>
        <begin position="282"/>
        <end position="300"/>
    </location>
</feature>
<feature type="transmembrane region" description="Helical" evidence="6">
    <location>
        <begin position="436"/>
        <end position="460"/>
    </location>
</feature>
<keyword evidence="2" id="KW-1003">Cell membrane</keyword>
<dbReference type="RefSeq" id="WP_131905651.1">
    <property type="nucleotide sequence ID" value="NZ_BAAAFU010000004.1"/>
</dbReference>
<feature type="transmembrane region" description="Helical" evidence="6">
    <location>
        <begin position="166"/>
        <end position="187"/>
    </location>
</feature>
<evidence type="ECO:0000256" key="1">
    <source>
        <dbReference type="ARBA" id="ARBA00004651"/>
    </source>
</evidence>
<reference evidence="7 8" key="1">
    <citation type="submission" date="2019-03" db="EMBL/GenBank/DDBJ databases">
        <title>Genomic Encyclopedia of Type Strains, Phase IV (KMG-IV): sequencing the most valuable type-strain genomes for metagenomic binning, comparative biology and taxonomic classification.</title>
        <authorList>
            <person name="Goeker M."/>
        </authorList>
    </citation>
    <scope>NUCLEOTIDE SEQUENCE [LARGE SCALE GENOMIC DNA]</scope>
    <source>
        <strain evidence="7 8">DSM 24830</strain>
    </source>
</reference>
<evidence type="ECO:0000256" key="2">
    <source>
        <dbReference type="ARBA" id="ARBA00022475"/>
    </source>
</evidence>
<dbReference type="PANTHER" id="PTHR30250:SF31">
    <property type="entry name" value="INNER MEMBRANE PROTEIN YGHQ"/>
    <property type="match status" value="1"/>
</dbReference>
<feature type="transmembrane region" description="Helical" evidence="6">
    <location>
        <begin position="137"/>
        <end position="160"/>
    </location>
</feature>
<comment type="caution">
    <text evidence="7">The sequence shown here is derived from an EMBL/GenBank/DDBJ whole genome shotgun (WGS) entry which is preliminary data.</text>
</comment>
<dbReference type="InterPro" id="IPR050833">
    <property type="entry name" value="Poly_Biosynth_Transport"/>
</dbReference>
<dbReference type="EMBL" id="SMFQ01000003">
    <property type="protein sequence ID" value="TCJ87367.1"/>
    <property type="molecule type" value="Genomic_DNA"/>
</dbReference>
<comment type="subcellular location">
    <subcellularLocation>
        <location evidence="1">Cell membrane</location>
        <topology evidence="1">Multi-pass membrane protein</topology>
    </subcellularLocation>
</comment>
<evidence type="ECO:0000256" key="5">
    <source>
        <dbReference type="ARBA" id="ARBA00023136"/>
    </source>
</evidence>
<evidence type="ECO:0000256" key="4">
    <source>
        <dbReference type="ARBA" id="ARBA00022989"/>
    </source>
</evidence>
<keyword evidence="5 6" id="KW-0472">Membrane</keyword>
<feature type="transmembrane region" description="Helical" evidence="6">
    <location>
        <begin position="320"/>
        <end position="341"/>
    </location>
</feature>
<sequence length="472" mass="52180">MLFRHSGIYILAKLIPGLMAFAALSLYTHLLTPSEYGVYTLIFTGTVFIHNVVFNWLSSGTLRYWSNQEYSDSQFINTLSTSLLRISSVVLVFALIAAAFFWGKTESLWVIASFSLLIALALFTITQNLFSAKIEPASYAFLTIVYSICSLTLGGLFSYMGYGATGVIFGIALGTSIPALFVFKRLWLPYKKADFNKGLFKRLLTYGIPLAAAALVEEITKVSDRFMLAGIQGKDQAGLYAVGYDLSGNSILMIMSAINIAAYPVIIKLLDNEGVKAATDYFRHYVILLLGVSIPAVIGLNLVGPNLVHLLIDLDYQESVIFLLPWITSAIFLLGLQVFYFDLAFQLGHKTIASVKIAVAIAIINIGLNYWLIPIMGIHGAAIATISSFAVGSLLSAYFGRKYFSLPFPAIETFKIVIATLVMCLCLYWLRDKNGWGWLLLQLSIGAASYFVMMLLFNILDIRSMIKDRLAR</sequence>
<feature type="transmembrane region" description="Helical" evidence="6">
    <location>
        <begin position="250"/>
        <end position="270"/>
    </location>
</feature>
<accession>A0A4R1EZP5</accession>
<feature type="transmembrane region" description="Helical" evidence="6">
    <location>
        <begin position="353"/>
        <end position="372"/>
    </location>
</feature>
<dbReference type="OrthoDB" id="5906224at2"/>
<evidence type="ECO:0000313" key="8">
    <source>
        <dbReference type="Proteomes" id="UP000294887"/>
    </source>
</evidence>
<dbReference type="PANTHER" id="PTHR30250">
    <property type="entry name" value="PST FAMILY PREDICTED COLANIC ACID TRANSPORTER"/>
    <property type="match status" value="1"/>
</dbReference>
<feature type="transmembrane region" description="Helical" evidence="6">
    <location>
        <begin position="7"/>
        <end position="30"/>
    </location>
</feature>
<keyword evidence="8" id="KW-1185">Reference proteome</keyword>
<proteinExistence type="predicted"/>
<dbReference type="GO" id="GO:0005886">
    <property type="term" value="C:plasma membrane"/>
    <property type="evidence" value="ECO:0007669"/>
    <property type="project" value="UniProtKB-SubCell"/>
</dbReference>